<feature type="region of interest" description="Disordered" evidence="2">
    <location>
        <begin position="84"/>
        <end position="152"/>
    </location>
</feature>
<evidence type="ECO:0000256" key="1">
    <source>
        <dbReference type="PROSITE-ProRule" id="PRU00834"/>
    </source>
</evidence>
<dbReference type="InterPro" id="IPR007853">
    <property type="entry name" value="Znf_DNL-typ"/>
</dbReference>
<gene>
    <name evidence="4" type="ORF">CSSPTR1EN2_LOCUS1232</name>
</gene>
<evidence type="ECO:0000313" key="4">
    <source>
        <dbReference type="EMBL" id="CAK9191121.1"/>
    </source>
</evidence>
<protein>
    <recommendedName>
        <fullName evidence="3">DNL-type domain-containing protein</fullName>
    </recommendedName>
</protein>
<dbReference type="Pfam" id="PF05180">
    <property type="entry name" value="zf-DNL"/>
    <property type="match status" value="1"/>
</dbReference>
<dbReference type="Proteomes" id="UP001497512">
    <property type="component" value="Chromosome 1"/>
</dbReference>
<proteinExistence type="predicted"/>
<feature type="domain" description="DNL-type" evidence="3">
    <location>
        <begin position="158"/>
        <end position="231"/>
    </location>
</feature>
<keyword evidence="1" id="KW-0479">Metal-binding</keyword>
<keyword evidence="1" id="KW-0862">Zinc</keyword>
<sequence length="231" mass="25250">MLSTKVGCCLSGTLPIVCSCAITPTTSSSNFRLSMGVPKFSCRTVLSTTKHRLHGCDTRLFHVISKNNRHQAIQNWNSRCVLEEDGDDQQSSNSSLSSSTETSSSPPPLSVEHQMSAPFSSGEEEIGSSFSSSSSGEEVQFSDSEHSSELKPQFDLNLPRRSLLVEFTCDACGTRTQRKINPYAYKRGTIFIQCAGCAAYHQLVDNLNLIEEYDFREDAGSKASVDPVSEA</sequence>
<keyword evidence="1" id="KW-0863">Zinc-finger</keyword>
<evidence type="ECO:0000259" key="3">
    <source>
        <dbReference type="PROSITE" id="PS51501"/>
    </source>
</evidence>
<dbReference type="EMBL" id="OZ019893">
    <property type="protein sequence ID" value="CAK9191121.1"/>
    <property type="molecule type" value="Genomic_DNA"/>
</dbReference>
<accession>A0ABP0TED2</accession>
<keyword evidence="5" id="KW-1185">Reference proteome</keyword>
<name>A0ABP0TED2_9BRYO</name>
<feature type="compositionally biased region" description="Low complexity" evidence="2">
    <location>
        <begin position="127"/>
        <end position="142"/>
    </location>
</feature>
<dbReference type="InterPro" id="IPR024158">
    <property type="entry name" value="Mt_import_TIM15"/>
</dbReference>
<organism evidence="4 5">
    <name type="scientific">Sphagnum troendelagicum</name>
    <dbReference type="NCBI Taxonomy" id="128251"/>
    <lineage>
        <taxon>Eukaryota</taxon>
        <taxon>Viridiplantae</taxon>
        <taxon>Streptophyta</taxon>
        <taxon>Embryophyta</taxon>
        <taxon>Bryophyta</taxon>
        <taxon>Sphagnophytina</taxon>
        <taxon>Sphagnopsida</taxon>
        <taxon>Sphagnales</taxon>
        <taxon>Sphagnaceae</taxon>
        <taxon>Sphagnum</taxon>
    </lineage>
</organism>
<evidence type="ECO:0000256" key="2">
    <source>
        <dbReference type="SAM" id="MobiDB-lite"/>
    </source>
</evidence>
<dbReference type="PROSITE" id="PS51257">
    <property type="entry name" value="PROKAR_LIPOPROTEIN"/>
    <property type="match status" value="1"/>
</dbReference>
<feature type="compositionally biased region" description="Low complexity" evidence="2">
    <location>
        <begin position="91"/>
        <end position="104"/>
    </location>
</feature>
<dbReference type="PANTHER" id="PTHR20922:SF19">
    <property type="entry name" value="F24J5.3"/>
    <property type="match status" value="1"/>
</dbReference>
<evidence type="ECO:0000313" key="5">
    <source>
        <dbReference type="Proteomes" id="UP001497512"/>
    </source>
</evidence>
<dbReference type="PANTHER" id="PTHR20922">
    <property type="entry name" value="DNL-TYPE ZINC FINGER PROTEIN"/>
    <property type="match status" value="1"/>
</dbReference>
<reference evidence="4 5" key="1">
    <citation type="submission" date="2024-02" db="EMBL/GenBank/DDBJ databases">
        <authorList>
            <consortium name="ELIXIR-Norway"/>
            <consortium name="Elixir Norway"/>
        </authorList>
    </citation>
    <scope>NUCLEOTIDE SEQUENCE [LARGE SCALE GENOMIC DNA]</scope>
</reference>
<dbReference type="PROSITE" id="PS51501">
    <property type="entry name" value="ZF_DNL"/>
    <property type="match status" value="1"/>
</dbReference>